<dbReference type="GO" id="GO:0046872">
    <property type="term" value="F:metal ion binding"/>
    <property type="evidence" value="ECO:0007669"/>
    <property type="project" value="UniProtKB-KW"/>
</dbReference>
<dbReference type="PANTHER" id="PTHR22789">
    <property type="entry name" value="FUCULOSE PHOSPHATE ALDOLASE"/>
    <property type="match status" value="1"/>
</dbReference>
<feature type="domain" description="Class II aldolase/adducin N-terminal" evidence="3">
    <location>
        <begin position="10"/>
        <end position="188"/>
    </location>
</feature>
<keyword evidence="5" id="KW-1185">Reference proteome</keyword>
<dbReference type="GO" id="GO:0019323">
    <property type="term" value="P:pentose catabolic process"/>
    <property type="evidence" value="ECO:0007669"/>
    <property type="project" value="TreeGrafter"/>
</dbReference>
<evidence type="ECO:0000313" key="5">
    <source>
        <dbReference type="Proteomes" id="UP000612893"/>
    </source>
</evidence>
<comment type="caution">
    <text evidence="4">The sequence shown here is derived from an EMBL/GenBank/DDBJ whole genome shotgun (WGS) entry which is preliminary data.</text>
</comment>
<accession>A0A934K9R8</accession>
<dbReference type="PANTHER" id="PTHR22789:SF0">
    <property type="entry name" value="3-OXO-TETRONATE 4-PHOSPHATE DECARBOXYLASE-RELATED"/>
    <property type="match status" value="1"/>
</dbReference>
<evidence type="ECO:0000259" key="3">
    <source>
        <dbReference type="SMART" id="SM01007"/>
    </source>
</evidence>
<dbReference type="InterPro" id="IPR001303">
    <property type="entry name" value="Aldolase_II/adducin_N"/>
</dbReference>
<gene>
    <name evidence="4" type="ORF">JF922_25615</name>
</gene>
<proteinExistence type="predicted"/>
<keyword evidence="1" id="KW-0479">Metal-binding</keyword>
<dbReference type="InterPro" id="IPR036409">
    <property type="entry name" value="Aldolase_II/adducin_N_sf"/>
</dbReference>
<protein>
    <submittedName>
        <fullName evidence="4">Class II aldolase/adducin family protein</fullName>
    </submittedName>
</protein>
<dbReference type="SUPFAM" id="SSF53639">
    <property type="entry name" value="AraD/HMP-PK domain-like"/>
    <property type="match status" value="1"/>
</dbReference>
<dbReference type="RefSeq" id="WP_338205672.1">
    <property type="nucleotide sequence ID" value="NZ_JAEKNR010000245.1"/>
</dbReference>
<dbReference type="AlphaFoldDB" id="A0A934K9R8"/>
<evidence type="ECO:0000313" key="4">
    <source>
        <dbReference type="EMBL" id="MBJ7601439.1"/>
    </source>
</evidence>
<evidence type="ECO:0000256" key="2">
    <source>
        <dbReference type="ARBA" id="ARBA00023239"/>
    </source>
</evidence>
<evidence type="ECO:0000256" key="1">
    <source>
        <dbReference type="ARBA" id="ARBA00022723"/>
    </source>
</evidence>
<dbReference type="GO" id="GO:0016832">
    <property type="term" value="F:aldehyde-lyase activity"/>
    <property type="evidence" value="ECO:0007669"/>
    <property type="project" value="TreeGrafter"/>
</dbReference>
<dbReference type="Pfam" id="PF00596">
    <property type="entry name" value="Aldolase_II"/>
    <property type="match status" value="1"/>
</dbReference>
<reference evidence="4" key="1">
    <citation type="submission" date="2020-10" db="EMBL/GenBank/DDBJ databases">
        <title>Ca. Dormibacterota MAGs.</title>
        <authorList>
            <person name="Montgomery K."/>
        </authorList>
    </citation>
    <scope>NUCLEOTIDE SEQUENCE [LARGE SCALE GENOMIC DNA]</scope>
    <source>
        <strain evidence="4">SC8812_S17_10</strain>
    </source>
</reference>
<sequence length="217" mass="23708">MSDQEAELRDRIVRLGRSAEALGLVMHAQGNLSCRVPDTDLVLITPTHIPYSELEPGDLVTLDLRGRKVRGRHSPSSESSTHLLAYRAHSEVGGCVHVEPPYLNALYCVGEQLPNILGNFVYLFGGKGLAVAPPMASGSEEFAERSLAAMGDRHGVVWQNHGLFCVGRDIRLAFERCVAAEQAARVYYLTLALDAGRPAPIPPEVQTEMIRAARRLV</sequence>
<dbReference type="Gene3D" id="3.40.225.10">
    <property type="entry name" value="Class II aldolase/adducin N-terminal domain"/>
    <property type="match status" value="1"/>
</dbReference>
<organism evidence="4 5">
    <name type="scientific">Candidatus Nephthysia bennettiae</name>
    <dbReference type="NCBI Taxonomy" id="3127016"/>
    <lineage>
        <taxon>Bacteria</taxon>
        <taxon>Bacillati</taxon>
        <taxon>Candidatus Dormiibacterota</taxon>
        <taxon>Candidatus Dormibacteria</taxon>
        <taxon>Candidatus Dormibacterales</taxon>
        <taxon>Candidatus Dormibacteraceae</taxon>
        <taxon>Candidatus Nephthysia</taxon>
    </lineage>
</organism>
<dbReference type="EMBL" id="JAEKNR010000245">
    <property type="protein sequence ID" value="MBJ7601439.1"/>
    <property type="molecule type" value="Genomic_DNA"/>
</dbReference>
<dbReference type="SMART" id="SM01007">
    <property type="entry name" value="Aldolase_II"/>
    <property type="match status" value="1"/>
</dbReference>
<name>A0A934K9R8_9BACT</name>
<dbReference type="Proteomes" id="UP000612893">
    <property type="component" value="Unassembled WGS sequence"/>
</dbReference>
<dbReference type="InterPro" id="IPR050197">
    <property type="entry name" value="Aldolase_class_II_sugar_metab"/>
</dbReference>
<keyword evidence="2" id="KW-0456">Lyase</keyword>
<dbReference type="GO" id="GO:0005829">
    <property type="term" value="C:cytosol"/>
    <property type="evidence" value="ECO:0007669"/>
    <property type="project" value="TreeGrafter"/>
</dbReference>